<organism evidence="2 3">
    <name type="scientific">Rubus argutus</name>
    <name type="common">Southern blackberry</name>
    <dbReference type="NCBI Taxonomy" id="59490"/>
    <lineage>
        <taxon>Eukaryota</taxon>
        <taxon>Viridiplantae</taxon>
        <taxon>Streptophyta</taxon>
        <taxon>Embryophyta</taxon>
        <taxon>Tracheophyta</taxon>
        <taxon>Spermatophyta</taxon>
        <taxon>Magnoliopsida</taxon>
        <taxon>eudicotyledons</taxon>
        <taxon>Gunneridae</taxon>
        <taxon>Pentapetalae</taxon>
        <taxon>rosids</taxon>
        <taxon>fabids</taxon>
        <taxon>Rosales</taxon>
        <taxon>Rosaceae</taxon>
        <taxon>Rosoideae</taxon>
        <taxon>Rosoideae incertae sedis</taxon>
        <taxon>Rubus</taxon>
    </lineage>
</organism>
<evidence type="ECO:0000313" key="2">
    <source>
        <dbReference type="EMBL" id="KAK9936921.1"/>
    </source>
</evidence>
<proteinExistence type="predicted"/>
<dbReference type="Proteomes" id="UP001457282">
    <property type="component" value="Unassembled WGS sequence"/>
</dbReference>
<reference evidence="2 3" key="1">
    <citation type="journal article" date="2023" name="G3 (Bethesda)">
        <title>A chromosome-length genome assembly and annotation of blackberry (Rubus argutus, cv. 'Hillquist').</title>
        <authorList>
            <person name="Bruna T."/>
            <person name="Aryal R."/>
            <person name="Dudchenko O."/>
            <person name="Sargent D.J."/>
            <person name="Mead D."/>
            <person name="Buti M."/>
            <person name="Cavallini A."/>
            <person name="Hytonen T."/>
            <person name="Andres J."/>
            <person name="Pham M."/>
            <person name="Weisz D."/>
            <person name="Mascagni F."/>
            <person name="Usai G."/>
            <person name="Natali L."/>
            <person name="Bassil N."/>
            <person name="Fernandez G.E."/>
            <person name="Lomsadze A."/>
            <person name="Armour M."/>
            <person name="Olukolu B."/>
            <person name="Poorten T."/>
            <person name="Britton C."/>
            <person name="Davik J."/>
            <person name="Ashrafi H."/>
            <person name="Aiden E.L."/>
            <person name="Borodovsky M."/>
            <person name="Worthington M."/>
        </authorList>
    </citation>
    <scope>NUCLEOTIDE SEQUENCE [LARGE SCALE GENOMIC DNA]</scope>
    <source>
        <strain evidence="2">PI 553951</strain>
    </source>
</reference>
<dbReference type="EMBL" id="JBEDUW010000003">
    <property type="protein sequence ID" value="KAK9936921.1"/>
    <property type="molecule type" value="Genomic_DNA"/>
</dbReference>
<dbReference type="PANTHER" id="PTHR37189:SF4">
    <property type="entry name" value="TRANSMEMBRANE PROTEIN"/>
    <property type="match status" value="1"/>
</dbReference>
<dbReference type="AlphaFoldDB" id="A0AAW1XKN8"/>
<comment type="caution">
    <text evidence="2">The sequence shown here is derived from an EMBL/GenBank/DDBJ whole genome shotgun (WGS) entry which is preliminary data.</text>
</comment>
<evidence type="ECO:0000313" key="3">
    <source>
        <dbReference type="Proteomes" id="UP001457282"/>
    </source>
</evidence>
<feature type="compositionally biased region" description="Basic and acidic residues" evidence="1">
    <location>
        <begin position="78"/>
        <end position="88"/>
    </location>
</feature>
<evidence type="ECO:0000256" key="1">
    <source>
        <dbReference type="SAM" id="MobiDB-lite"/>
    </source>
</evidence>
<gene>
    <name evidence="2" type="ORF">M0R45_013741</name>
</gene>
<protein>
    <submittedName>
        <fullName evidence="2">Uncharacterized protein</fullName>
    </submittedName>
</protein>
<dbReference type="PANTHER" id="PTHR37189">
    <property type="entry name" value="CONCANAVALIN A-LIKE LECTIN/GLUCANASE DOMAIN-CONTAINING PROTEIN-RELATED"/>
    <property type="match status" value="1"/>
</dbReference>
<accession>A0AAW1XKN8</accession>
<feature type="region of interest" description="Disordered" evidence="1">
    <location>
        <begin position="38"/>
        <end position="102"/>
    </location>
</feature>
<sequence length="102" mass="10727">MAYSAEFGVAIAVFVVAMTTLESDGRELRPSEHGLVYNQDFSPASEPAESKSFFAGAGGGGTSPAGVGRRGAAEGDELERHVVVGRSERRYRKRKSASSSSS</sequence>
<keyword evidence="3" id="KW-1185">Reference proteome</keyword>
<name>A0AAW1XKN8_RUBAR</name>